<evidence type="ECO:0000313" key="2">
    <source>
        <dbReference type="EMBL" id="KAL3367760.1"/>
    </source>
</evidence>
<keyword evidence="3" id="KW-1185">Reference proteome</keyword>
<accession>A0ABD2UG51</accession>
<feature type="transmembrane region" description="Helical" evidence="1">
    <location>
        <begin position="33"/>
        <end position="54"/>
    </location>
</feature>
<feature type="transmembrane region" description="Helical" evidence="1">
    <location>
        <begin position="87"/>
        <end position="108"/>
    </location>
</feature>
<evidence type="ECO:0000313" key="3">
    <source>
        <dbReference type="Proteomes" id="UP001627284"/>
    </source>
</evidence>
<dbReference type="AlphaFoldDB" id="A0ABD2UG51"/>
<dbReference type="EMBL" id="JBJKTR010000005">
    <property type="protein sequence ID" value="KAL3367760.1"/>
    <property type="molecule type" value="Genomic_DNA"/>
</dbReference>
<sequence length="126" mass="14931">MYTIDLKSLYQREKTKRRISLESKSKGKIRIHFVLFQLWNYVEYVVVVVVSRVMEFGRGELKVRGTAVMEKMKSIEDILKMLMDSPVGFIISIGLIVILLSLICRCCCRGNNNRRNVEMMRRRKYY</sequence>
<proteinExistence type="predicted"/>
<keyword evidence="1" id="KW-0812">Transmembrane</keyword>
<keyword evidence="1" id="KW-1133">Transmembrane helix</keyword>
<evidence type="ECO:0000256" key="1">
    <source>
        <dbReference type="SAM" id="Phobius"/>
    </source>
</evidence>
<protein>
    <submittedName>
        <fullName evidence="2">Uncharacterized protein</fullName>
    </submittedName>
</protein>
<name>A0ABD2UG51_9SOLN</name>
<gene>
    <name evidence="2" type="ORF">AABB24_008893</name>
</gene>
<dbReference type="Proteomes" id="UP001627284">
    <property type="component" value="Unassembled WGS sequence"/>
</dbReference>
<organism evidence="2 3">
    <name type="scientific">Solanum stoloniferum</name>
    <dbReference type="NCBI Taxonomy" id="62892"/>
    <lineage>
        <taxon>Eukaryota</taxon>
        <taxon>Viridiplantae</taxon>
        <taxon>Streptophyta</taxon>
        <taxon>Embryophyta</taxon>
        <taxon>Tracheophyta</taxon>
        <taxon>Spermatophyta</taxon>
        <taxon>Magnoliopsida</taxon>
        <taxon>eudicotyledons</taxon>
        <taxon>Gunneridae</taxon>
        <taxon>Pentapetalae</taxon>
        <taxon>asterids</taxon>
        <taxon>lamiids</taxon>
        <taxon>Solanales</taxon>
        <taxon>Solanaceae</taxon>
        <taxon>Solanoideae</taxon>
        <taxon>Solaneae</taxon>
        <taxon>Solanum</taxon>
    </lineage>
</organism>
<keyword evidence="1" id="KW-0472">Membrane</keyword>
<comment type="caution">
    <text evidence="2">The sequence shown here is derived from an EMBL/GenBank/DDBJ whole genome shotgun (WGS) entry which is preliminary data.</text>
</comment>
<reference evidence="2 3" key="1">
    <citation type="submission" date="2024-05" db="EMBL/GenBank/DDBJ databases">
        <title>De novo assembly of an allotetraploid wild potato.</title>
        <authorList>
            <person name="Hosaka A.J."/>
        </authorList>
    </citation>
    <scope>NUCLEOTIDE SEQUENCE [LARGE SCALE GENOMIC DNA]</scope>
    <source>
        <tissue evidence="2">Young leaves</tissue>
    </source>
</reference>